<dbReference type="CDD" id="cd03794">
    <property type="entry name" value="GT4_WbuB-like"/>
    <property type="match status" value="1"/>
</dbReference>
<keyword evidence="3" id="KW-1185">Reference proteome</keyword>
<feature type="domain" description="Glycosyltransferase subfamily 4-like N-terminal" evidence="1">
    <location>
        <begin position="20"/>
        <end position="198"/>
    </location>
</feature>
<comment type="caution">
    <text evidence="2">The sequence shown here is derived from an EMBL/GenBank/DDBJ whole genome shotgun (WGS) entry which is preliminary data.</text>
</comment>
<name>A0AAE3B6G6_9RHOB</name>
<dbReference type="PANTHER" id="PTHR12526">
    <property type="entry name" value="GLYCOSYLTRANSFERASE"/>
    <property type="match status" value="1"/>
</dbReference>
<evidence type="ECO:0000313" key="2">
    <source>
        <dbReference type="EMBL" id="MBM1713520.1"/>
    </source>
</evidence>
<dbReference type="GO" id="GO:0016757">
    <property type="term" value="F:glycosyltransferase activity"/>
    <property type="evidence" value="ECO:0007669"/>
    <property type="project" value="UniProtKB-ARBA"/>
</dbReference>
<sequence>MRVLFLTQWFTPEPAPKGERFADALASRGHDVEVVTGFPNYPGGKLYDGYRVRHISRERAGRAELTRLPLYPSHDESILRRALNYGSFAVSALFYLVFVAKRVDVIYAYHPPLSVPLVAVLAGAIRRIPVVMDVQDIWPDSLVSTGVAADGRSIRLIGRLCQFCYRRARKICVLSDGFANLLNSRDVPMEKIQVIPNWAHDEEGLLATKPGAGPALHGVFRILFAGNMGPAQDLGTILDAAEQLLSTQGQEARSIEFVLLGGGIARDELAALAQKRGLGNVRFLPRVTPEEATAHIADADALLVHLRSDEIFRVTIPSKIQTYLCAGRPIICCVEGDAARIVAAAEAGECVPSGNAAALADAAVALASRDRAMLDKMGRAGRNYYLHNMSMSSAVVAFETVLLAGAVDKK</sequence>
<proteinExistence type="predicted"/>
<evidence type="ECO:0000259" key="1">
    <source>
        <dbReference type="Pfam" id="PF13579"/>
    </source>
</evidence>
<accession>A0AAE3B6G6</accession>
<reference evidence="2 3" key="1">
    <citation type="submission" date="2021-01" db="EMBL/GenBank/DDBJ databases">
        <title>Diatom-associated Roseobacters Show Island Model of Population Structure.</title>
        <authorList>
            <person name="Qu L."/>
            <person name="Feng X."/>
            <person name="Chen Y."/>
            <person name="Li L."/>
            <person name="Wang X."/>
            <person name="Hu Z."/>
            <person name="Wang H."/>
            <person name="Luo H."/>
        </authorList>
    </citation>
    <scope>NUCLEOTIDE SEQUENCE [LARGE SCALE GENOMIC DNA]</scope>
    <source>
        <strain evidence="2 3">TR60-84</strain>
    </source>
</reference>
<dbReference type="Gene3D" id="3.40.50.2000">
    <property type="entry name" value="Glycogen Phosphorylase B"/>
    <property type="match status" value="2"/>
</dbReference>
<dbReference type="PANTHER" id="PTHR12526:SF609">
    <property type="entry name" value="LIPOPOLYSACCHARIDE BIOSYNTHESIS PROTEIN"/>
    <property type="match status" value="1"/>
</dbReference>
<organism evidence="2 3">
    <name type="scientific">Sulfitobacter geojensis</name>
    <dbReference type="NCBI Taxonomy" id="1342299"/>
    <lineage>
        <taxon>Bacteria</taxon>
        <taxon>Pseudomonadati</taxon>
        <taxon>Pseudomonadota</taxon>
        <taxon>Alphaproteobacteria</taxon>
        <taxon>Rhodobacterales</taxon>
        <taxon>Roseobacteraceae</taxon>
        <taxon>Sulfitobacter</taxon>
    </lineage>
</organism>
<dbReference type="Pfam" id="PF13579">
    <property type="entry name" value="Glyco_trans_4_4"/>
    <property type="match status" value="1"/>
</dbReference>
<dbReference type="AlphaFoldDB" id="A0AAE3B6G6"/>
<dbReference type="InterPro" id="IPR028098">
    <property type="entry name" value="Glyco_trans_4-like_N"/>
</dbReference>
<dbReference type="RefSeq" id="WP_203241911.1">
    <property type="nucleotide sequence ID" value="NZ_JAFBRH010000002.1"/>
</dbReference>
<dbReference type="SUPFAM" id="SSF53756">
    <property type="entry name" value="UDP-Glycosyltransferase/glycogen phosphorylase"/>
    <property type="match status" value="1"/>
</dbReference>
<dbReference type="Pfam" id="PF13692">
    <property type="entry name" value="Glyco_trans_1_4"/>
    <property type="match status" value="1"/>
</dbReference>
<dbReference type="Proteomes" id="UP000732193">
    <property type="component" value="Unassembled WGS sequence"/>
</dbReference>
<gene>
    <name evidence="2" type="ORF">JQV55_08105</name>
</gene>
<evidence type="ECO:0000313" key="3">
    <source>
        <dbReference type="Proteomes" id="UP000732193"/>
    </source>
</evidence>
<protein>
    <submittedName>
        <fullName evidence="2">Glycosyltransferase family 4 protein</fullName>
    </submittedName>
</protein>
<dbReference type="EMBL" id="JAFBRM010000002">
    <property type="protein sequence ID" value="MBM1713520.1"/>
    <property type="molecule type" value="Genomic_DNA"/>
</dbReference>